<dbReference type="AlphaFoldDB" id="A0A158EX08"/>
<evidence type="ECO:0000313" key="2">
    <source>
        <dbReference type="Proteomes" id="UP000054893"/>
    </source>
</evidence>
<sequence>MDAALEQRIAESIRSHTISAVPKTPARKVLELLEAPKKIAPPNTCPEPFPGPMETLFHLSIGQQHRPQPALTVAAALCAMSSCMHGRYATQDGLRGNLYVVGLAGTGAGKSGPLDLVKALVSASGNDRHTMSNIGSGQGLEDALAASEDRRVNLTIDEIGHMLGALGSAKSSPYENATGKALLELYSASGSVYVTRLLANSEKPPEVLYHPYTSLFGVTTHAKMKGISPGLIEDGLLGRVLMVSGEDFVDQRKIVNPSSVFGQAEGKLGAVARKVSAFGDPMRKPEEGVTRLSFDSDADALLDRAMAHFDVQARKADGAKRALCARGLEQVKRIALVLAVWSGAATINREQVKWGLEFVTYSHHCLLAFVETMTDSPVVAAAQKIEQIMRDAIGGKTPFAGPRSKYNEVAREKGIVNHSALLHRSKLGSRDFMQAIDHMIQSQVIETESMDSAAVRGPQTQVYYRLLP</sequence>
<protein>
    <recommendedName>
        <fullName evidence="3">DUF3987 domain-containing protein</fullName>
    </recommendedName>
</protein>
<dbReference type="Pfam" id="PF13148">
    <property type="entry name" value="DUF3987"/>
    <property type="match status" value="1"/>
</dbReference>
<evidence type="ECO:0008006" key="3">
    <source>
        <dbReference type="Google" id="ProtNLM"/>
    </source>
</evidence>
<dbReference type="InterPro" id="IPR025048">
    <property type="entry name" value="DUF3987"/>
</dbReference>
<dbReference type="OrthoDB" id="784829at2"/>
<name>A0A158EX08_CABSO</name>
<accession>A0A158EX08</accession>
<dbReference type="RefSeq" id="WP_060816982.1">
    <property type="nucleotide sequence ID" value="NZ_FCOC02000001.1"/>
</dbReference>
<proteinExistence type="predicted"/>
<dbReference type="Proteomes" id="UP000054893">
    <property type="component" value="Unassembled WGS sequence"/>
</dbReference>
<dbReference type="EMBL" id="FCOC02000001">
    <property type="protein sequence ID" value="SAL12062.1"/>
    <property type="molecule type" value="Genomic_DNA"/>
</dbReference>
<organism evidence="1 2">
    <name type="scientific">Caballeronia sordidicola</name>
    <name type="common">Burkholderia sordidicola</name>
    <dbReference type="NCBI Taxonomy" id="196367"/>
    <lineage>
        <taxon>Bacteria</taxon>
        <taxon>Pseudomonadati</taxon>
        <taxon>Pseudomonadota</taxon>
        <taxon>Betaproteobacteria</taxon>
        <taxon>Burkholderiales</taxon>
        <taxon>Burkholderiaceae</taxon>
        <taxon>Caballeronia</taxon>
    </lineage>
</organism>
<reference evidence="1 2" key="1">
    <citation type="submission" date="2016-01" db="EMBL/GenBank/DDBJ databases">
        <authorList>
            <person name="Oliw E.H."/>
        </authorList>
    </citation>
    <scope>NUCLEOTIDE SEQUENCE [LARGE SCALE GENOMIC DNA]</scope>
    <source>
        <strain evidence="1">LMG 22029</strain>
    </source>
</reference>
<evidence type="ECO:0000313" key="1">
    <source>
        <dbReference type="EMBL" id="SAL12062.1"/>
    </source>
</evidence>
<gene>
    <name evidence="1" type="ORF">AWB64_00471</name>
</gene>